<dbReference type="SMART" id="SM00028">
    <property type="entry name" value="TPR"/>
    <property type="match status" value="6"/>
</dbReference>
<dbReference type="SUPFAM" id="SSF48452">
    <property type="entry name" value="TPR-like"/>
    <property type="match status" value="2"/>
</dbReference>
<evidence type="ECO:0000256" key="2">
    <source>
        <dbReference type="ARBA" id="ARBA00022803"/>
    </source>
</evidence>
<dbReference type="PANTHER" id="PTHR44227">
    <property type="match status" value="1"/>
</dbReference>
<keyword evidence="4" id="KW-0175">Coiled coil</keyword>
<evidence type="ECO:0000256" key="3">
    <source>
        <dbReference type="PROSITE-ProRule" id="PRU00339"/>
    </source>
</evidence>
<keyword evidence="5" id="KW-0812">Transmembrane</keyword>
<dbReference type="GO" id="GO:0035269">
    <property type="term" value="P:protein O-linked glycosylation via mannose"/>
    <property type="evidence" value="ECO:0007669"/>
    <property type="project" value="TreeGrafter"/>
</dbReference>
<feature type="coiled-coil region" evidence="4">
    <location>
        <begin position="439"/>
        <end position="466"/>
    </location>
</feature>
<gene>
    <name evidence="6" type="ORF">A2042_06065</name>
</gene>
<dbReference type="GO" id="GO:0000030">
    <property type="term" value="F:mannosyltransferase activity"/>
    <property type="evidence" value="ECO:0007669"/>
    <property type="project" value="TreeGrafter"/>
</dbReference>
<dbReference type="InterPro" id="IPR019734">
    <property type="entry name" value="TPR_rpt"/>
</dbReference>
<evidence type="ECO:0000256" key="5">
    <source>
        <dbReference type="SAM" id="Phobius"/>
    </source>
</evidence>
<accession>A0A1F7RB77</accession>
<feature type="transmembrane region" description="Helical" evidence="5">
    <location>
        <begin position="12"/>
        <end position="36"/>
    </location>
</feature>
<evidence type="ECO:0000256" key="4">
    <source>
        <dbReference type="SAM" id="Coils"/>
    </source>
</evidence>
<dbReference type="Pfam" id="PF13181">
    <property type="entry name" value="TPR_8"/>
    <property type="match status" value="1"/>
</dbReference>
<keyword evidence="1" id="KW-0677">Repeat</keyword>
<sequence>MEIQLNPKNRLFLAAVTTPFIIIWMILIFTLIYSHFLFNKISNISEEDLVKYKSLDLDKIAAGRVGFMIKDDTNLNLLLADNYAQKGVLNIEDMDEGMKNKIKEELLGVEENPGGKLKNPVRDFFKAIEFYHKAIISNPLSGESHLKLGILYADLKMNDKACQEFERAALLDPTDAYHQFDVGRYFLSIGEYKKGFKSLKRADSFNFQSLSLSLDLVWEARQSYQDLIEVTPETSPAFLALGGFLLNKGMWSEAVMVYKKAISKDPKNFFLYKFLSSAYEKKDMLDEAIKLWESGIKKNPENPDMYFYLGKIYSKKNELDEALFNIKKAIALSKERVDTKTLVEYHLILGDIYYSKMKDFKKALEESEIVLKLNSTEARGYFLKGLCYKSIDSDPAAMLKSFKKAVYYNPNELQYKIILAETLYIYSLYKEALPEWESIKKFESHEKMAEEKIKAINNAIKEEQRNLLNKIN</sequence>
<dbReference type="AlphaFoldDB" id="A0A1F7RB77"/>
<dbReference type="PROSITE" id="PS50005">
    <property type="entry name" value="TPR"/>
    <property type="match status" value="3"/>
</dbReference>
<feature type="repeat" description="TPR" evidence="3">
    <location>
        <begin position="303"/>
        <end position="336"/>
    </location>
</feature>
<keyword evidence="2 3" id="KW-0802">TPR repeat</keyword>
<dbReference type="InterPro" id="IPR011990">
    <property type="entry name" value="TPR-like_helical_dom_sf"/>
</dbReference>
<dbReference type="Pfam" id="PF13432">
    <property type="entry name" value="TPR_16"/>
    <property type="match status" value="1"/>
</dbReference>
<dbReference type="Gene3D" id="1.25.40.10">
    <property type="entry name" value="Tetratricopeptide repeat domain"/>
    <property type="match status" value="3"/>
</dbReference>
<dbReference type="GO" id="GO:0030968">
    <property type="term" value="P:endoplasmic reticulum unfolded protein response"/>
    <property type="evidence" value="ECO:0007669"/>
    <property type="project" value="TreeGrafter"/>
</dbReference>
<dbReference type="EMBL" id="MGDB01000141">
    <property type="protein sequence ID" value="OGL38681.1"/>
    <property type="molecule type" value="Genomic_DNA"/>
</dbReference>
<organism evidence="6 7">
    <name type="scientific">Candidatus Schekmanbacteria bacterium GWA2_38_11</name>
    <dbReference type="NCBI Taxonomy" id="1817876"/>
    <lineage>
        <taxon>Bacteria</taxon>
        <taxon>Candidatus Schekmaniibacteriota</taxon>
    </lineage>
</organism>
<evidence type="ECO:0000313" key="6">
    <source>
        <dbReference type="EMBL" id="OGL38681.1"/>
    </source>
</evidence>
<dbReference type="InterPro" id="IPR052346">
    <property type="entry name" value="O-mannosyl-transferase_TMTC"/>
</dbReference>
<dbReference type="PANTHER" id="PTHR44227:SF3">
    <property type="entry name" value="PROTEIN O-MANNOSYL-TRANSFERASE TMTC4"/>
    <property type="match status" value="1"/>
</dbReference>
<keyword evidence="5" id="KW-0472">Membrane</keyword>
<feature type="repeat" description="TPR" evidence="3">
    <location>
        <begin position="142"/>
        <end position="175"/>
    </location>
</feature>
<reference evidence="6 7" key="1">
    <citation type="journal article" date="2016" name="Nat. Commun.">
        <title>Thousands of microbial genomes shed light on interconnected biogeochemical processes in an aquifer system.</title>
        <authorList>
            <person name="Anantharaman K."/>
            <person name="Brown C.T."/>
            <person name="Hug L.A."/>
            <person name="Sharon I."/>
            <person name="Castelle C.J."/>
            <person name="Probst A.J."/>
            <person name="Thomas B.C."/>
            <person name="Singh A."/>
            <person name="Wilkins M.J."/>
            <person name="Karaoz U."/>
            <person name="Brodie E.L."/>
            <person name="Williams K.H."/>
            <person name="Hubbard S.S."/>
            <person name="Banfield J.F."/>
        </authorList>
    </citation>
    <scope>NUCLEOTIDE SEQUENCE [LARGE SCALE GENOMIC DNA]</scope>
</reference>
<dbReference type="Proteomes" id="UP000178526">
    <property type="component" value="Unassembled WGS sequence"/>
</dbReference>
<comment type="caution">
    <text evidence="6">The sequence shown here is derived from an EMBL/GenBank/DDBJ whole genome shotgun (WGS) entry which is preliminary data.</text>
</comment>
<feature type="repeat" description="TPR" evidence="3">
    <location>
        <begin position="235"/>
        <end position="268"/>
    </location>
</feature>
<name>A0A1F7RB77_9BACT</name>
<evidence type="ECO:0000256" key="1">
    <source>
        <dbReference type="ARBA" id="ARBA00022737"/>
    </source>
</evidence>
<proteinExistence type="predicted"/>
<evidence type="ECO:0000313" key="7">
    <source>
        <dbReference type="Proteomes" id="UP000178526"/>
    </source>
</evidence>
<keyword evidence="5" id="KW-1133">Transmembrane helix</keyword>
<protein>
    <submittedName>
        <fullName evidence="6">Uncharacterized protein</fullName>
    </submittedName>
</protein>